<dbReference type="EMBL" id="SRLO01000465">
    <property type="protein sequence ID" value="TNN55116.1"/>
    <property type="molecule type" value="Genomic_DNA"/>
</dbReference>
<dbReference type="Proteomes" id="UP000314294">
    <property type="component" value="Unassembled WGS sequence"/>
</dbReference>
<dbReference type="AlphaFoldDB" id="A0A4Z2GNM4"/>
<organism evidence="2 3">
    <name type="scientific">Liparis tanakae</name>
    <name type="common">Tanaka's snailfish</name>
    <dbReference type="NCBI Taxonomy" id="230148"/>
    <lineage>
        <taxon>Eukaryota</taxon>
        <taxon>Metazoa</taxon>
        <taxon>Chordata</taxon>
        <taxon>Craniata</taxon>
        <taxon>Vertebrata</taxon>
        <taxon>Euteleostomi</taxon>
        <taxon>Actinopterygii</taxon>
        <taxon>Neopterygii</taxon>
        <taxon>Teleostei</taxon>
        <taxon>Neoteleostei</taxon>
        <taxon>Acanthomorphata</taxon>
        <taxon>Eupercaria</taxon>
        <taxon>Perciformes</taxon>
        <taxon>Cottioidei</taxon>
        <taxon>Cottales</taxon>
        <taxon>Liparidae</taxon>
        <taxon>Liparis</taxon>
    </lineage>
</organism>
<evidence type="ECO:0000313" key="2">
    <source>
        <dbReference type="EMBL" id="TNN55116.1"/>
    </source>
</evidence>
<keyword evidence="3" id="KW-1185">Reference proteome</keyword>
<reference evidence="2 3" key="1">
    <citation type="submission" date="2019-03" db="EMBL/GenBank/DDBJ databases">
        <title>First draft genome of Liparis tanakae, snailfish: a comprehensive survey of snailfish specific genes.</title>
        <authorList>
            <person name="Kim W."/>
            <person name="Song I."/>
            <person name="Jeong J.-H."/>
            <person name="Kim D."/>
            <person name="Kim S."/>
            <person name="Ryu S."/>
            <person name="Song J.Y."/>
            <person name="Lee S.K."/>
        </authorList>
    </citation>
    <scope>NUCLEOTIDE SEQUENCE [LARGE SCALE GENOMIC DNA]</scope>
    <source>
        <tissue evidence="2">Muscle</tissue>
    </source>
</reference>
<proteinExistence type="predicted"/>
<evidence type="ECO:0000256" key="1">
    <source>
        <dbReference type="SAM" id="MobiDB-lite"/>
    </source>
</evidence>
<evidence type="ECO:0000313" key="3">
    <source>
        <dbReference type="Proteomes" id="UP000314294"/>
    </source>
</evidence>
<accession>A0A4Z2GNM4</accession>
<protein>
    <submittedName>
        <fullName evidence="2">Uncharacterized protein</fullName>
    </submittedName>
</protein>
<sequence length="165" mass="18599">MWATRFQRRNFRPELKYFNFAASSRNSGQSALVFRSRSAGNESFPGVTGTSSVKVTELYEPTGDVINPNTRASVCRTSTTSMKQNECALHDYPCGTSYECCLIGGRYVKRELFPRCLHGSHLMPVTEELEEIERKSNVCDDVIPEQNDSTRPGNDRRAARFTTSL</sequence>
<name>A0A4Z2GNM4_9TELE</name>
<feature type="region of interest" description="Disordered" evidence="1">
    <location>
        <begin position="143"/>
        <end position="165"/>
    </location>
</feature>
<gene>
    <name evidence="2" type="ORF">EYF80_034700</name>
</gene>
<comment type="caution">
    <text evidence="2">The sequence shown here is derived from an EMBL/GenBank/DDBJ whole genome shotgun (WGS) entry which is preliminary data.</text>
</comment>